<accession>A0A060WS87</accession>
<dbReference type="AlphaFoldDB" id="A0A060WS87"/>
<protein>
    <submittedName>
        <fullName evidence="1">Uncharacterized protein</fullName>
    </submittedName>
</protein>
<gene>
    <name evidence="1" type="ORF">GSONMT00037745001</name>
</gene>
<dbReference type="EMBL" id="FR904696">
    <property type="protein sequence ID" value="CDQ70021.1"/>
    <property type="molecule type" value="Genomic_DNA"/>
</dbReference>
<dbReference type="PaxDb" id="8022-A0A060WS87"/>
<organism evidence="1 2">
    <name type="scientific">Oncorhynchus mykiss</name>
    <name type="common">Rainbow trout</name>
    <name type="synonym">Salmo gairdneri</name>
    <dbReference type="NCBI Taxonomy" id="8022"/>
    <lineage>
        <taxon>Eukaryota</taxon>
        <taxon>Metazoa</taxon>
        <taxon>Chordata</taxon>
        <taxon>Craniata</taxon>
        <taxon>Vertebrata</taxon>
        <taxon>Euteleostomi</taxon>
        <taxon>Actinopterygii</taxon>
        <taxon>Neopterygii</taxon>
        <taxon>Teleostei</taxon>
        <taxon>Protacanthopterygii</taxon>
        <taxon>Salmoniformes</taxon>
        <taxon>Salmonidae</taxon>
        <taxon>Salmoninae</taxon>
        <taxon>Oncorhynchus</taxon>
    </lineage>
</organism>
<evidence type="ECO:0000313" key="1">
    <source>
        <dbReference type="EMBL" id="CDQ70021.1"/>
    </source>
</evidence>
<reference evidence="1" key="1">
    <citation type="journal article" date="2014" name="Nat. Commun.">
        <title>The rainbow trout genome provides novel insights into evolution after whole-genome duplication in vertebrates.</title>
        <authorList>
            <person name="Berthelot C."/>
            <person name="Brunet F."/>
            <person name="Chalopin D."/>
            <person name="Juanchich A."/>
            <person name="Bernard M."/>
            <person name="Noel B."/>
            <person name="Bento P."/>
            <person name="Da Silva C."/>
            <person name="Labadie K."/>
            <person name="Alberti A."/>
            <person name="Aury J.M."/>
            <person name="Louis A."/>
            <person name="Dehais P."/>
            <person name="Bardou P."/>
            <person name="Montfort J."/>
            <person name="Klopp C."/>
            <person name="Cabau C."/>
            <person name="Gaspin C."/>
            <person name="Thorgaard G.H."/>
            <person name="Boussaha M."/>
            <person name="Quillet E."/>
            <person name="Guyomard R."/>
            <person name="Galiana D."/>
            <person name="Bobe J."/>
            <person name="Volff J.N."/>
            <person name="Genet C."/>
            <person name="Wincker P."/>
            <person name="Jaillon O."/>
            <person name="Roest Crollius H."/>
            <person name="Guiguen Y."/>
        </authorList>
    </citation>
    <scope>NUCLEOTIDE SEQUENCE [LARGE SCALE GENOMIC DNA]</scope>
</reference>
<dbReference type="Proteomes" id="UP000193380">
    <property type="component" value="Unassembled WGS sequence"/>
</dbReference>
<sequence length="99" mass="10727">MSNNNTQNICKVFINSAPDACSCRGGPRRGLLHLRDSDLMTDFHTMHSFLTQRQVSVGMCLVSWVSTTAQCVRAASSAVLTSASTPSFTRRSALAPPRP</sequence>
<reference evidence="1" key="2">
    <citation type="submission" date="2014-03" db="EMBL/GenBank/DDBJ databases">
        <authorList>
            <person name="Genoscope - CEA"/>
        </authorList>
    </citation>
    <scope>NUCLEOTIDE SEQUENCE</scope>
</reference>
<name>A0A060WS87_ONCMY</name>
<proteinExistence type="predicted"/>
<evidence type="ECO:0000313" key="2">
    <source>
        <dbReference type="Proteomes" id="UP000193380"/>
    </source>
</evidence>